<comment type="caution">
    <text evidence="2">The sequence shown here is derived from an EMBL/GenBank/DDBJ whole genome shotgun (WGS) entry which is preliminary data.</text>
</comment>
<evidence type="ECO:0000313" key="3">
    <source>
        <dbReference type="Proteomes" id="UP000237000"/>
    </source>
</evidence>
<dbReference type="EMBL" id="JXTC01000451">
    <property type="protein sequence ID" value="PON52969.1"/>
    <property type="molecule type" value="Genomic_DNA"/>
</dbReference>
<dbReference type="STRING" id="63057.A0A2P5BW28"/>
<keyword evidence="3" id="KW-1185">Reference proteome</keyword>
<evidence type="ECO:0000259" key="1">
    <source>
        <dbReference type="Pfam" id="PF10419"/>
    </source>
</evidence>
<dbReference type="GO" id="GO:0006383">
    <property type="term" value="P:transcription by RNA polymerase III"/>
    <property type="evidence" value="ECO:0007669"/>
    <property type="project" value="InterPro"/>
</dbReference>
<name>A0A2P5BW28_TREOI</name>
<gene>
    <name evidence="2" type="ORF">TorRG33x02_306830</name>
</gene>
<proteinExistence type="predicted"/>
<dbReference type="FunCoup" id="A0A2P5BW28">
    <property type="interactions" value="78"/>
</dbReference>
<dbReference type="PANTHER" id="PTHR21860:SF2">
    <property type="entry name" value="GENERAL TRANSCRIPTION FACTOR 3C POLYPEPTIDE 6"/>
    <property type="match status" value="1"/>
</dbReference>
<feature type="domain" description="Transcription factor TFIIIC triple barrel" evidence="1">
    <location>
        <begin position="12"/>
        <end position="121"/>
    </location>
</feature>
<reference evidence="3" key="1">
    <citation type="submission" date="2016-06" db="EMBL/GenBank/DDBJ databases">
        <title>Parallel loss of symbiosis genes in relatives of nitrogen-fixing non-legume Parasponia.</title>
        <authorList>
            <person name="Van Velzen R."/>
            <person name="Holmer R."/>
            <person name="Bu F."/>
            <person name="Rutten L."/>
            <person name="Van Zeijl A."/>
            <person name="Liu W."/>
            <person name="Santuari L."/>
            <person name="Cao Q."/>
            <person name="Sharma T."/>
            <person name="Shen D."/>
            <person name="Roswanjaya Y."/>
            <person name="Wardhani T."/>
            <person name="Kalhor M.S."/>
            <person name="Jansen J."/>
            <person name="Van den Hoogen J."/>
            <person name="Gungor B."/>
            <person name="Hartog M."/>
            <person name="Hontelez J."/>
            <person name="Verver J."/>
            <person name="Yang W.-C."/>
            <person name="Schijlen E."/>
            <person name="Repin R."/>
            <person name="Schilthuizen M."/>
            <person name="Schranz E."/>
            <person name="Heidstra R."/>
            <person name="Miyata K."/>
            <person name="Fedorova E."/>
            <person name="Kohlen W."/>
            <person name="Bisseling T."/>
            <person name="Smit S."/>
            <person name="Geurts R."/>
        </authorList>
    </citation>
    <scope>NUCLEOTIDE SEQUENCE [LARGE SCALE GENOMIC DNA]</scope>
    <source>
        <strain evidence="3">cv. RG33-2</strain>
    </source>
</reference>
<dbReference type="Proteomes" id="UP000237000">
    <property type="component" value="Unassembled WGS sequence"/>
</dbReference>
<evidence type="ECO:0000313" key="2">
    <source>
        <dbReference type="EMBL" id="PON52969.1"/>
    </source>
</evidence>
<dbReference type="AlphaFoldDB" id="A0A2P5BW28"/>
<dbReference type="Gene3D" id="2.60.40.4370">
    <property type="match status" value="1"/>
</dbReference>
<dbReference type="FunFam" id="2.60.40.4370:FF:000002">
    <property type="entry name" value="Transcription factor TFIIIC, tau55-related protein"/>
    <property type="match status" value="1"/>
</dbReference>
<dbReference type="InParanoid" id="A0A2P5BW28"/>
<dbReference type="Pfam" id="PF10419">
    <property type="entry name" value="TFIIIC_sub6"/>
    <property type="match status" value="1"/>
</dbReference>
<sequence>MEANSVTHKDDNEEEYVLLDLDSVSGQLDIPPNAPYALSGLDTLNPVLTIGGLKLIGDYEETIGTCLVFTEEDADPVVHEETGPSEENLFSGKCIIDPNQPPRKQVKAMTSLHKILRFRLATDEETQDPTIEQTSRVKL</sequence>
<dbReference type="OrthoDB" id="1877767at2759"/>
<protein>
    <submittedName>
        <fullName evidence="2">TFIIIC transcription factor</fullName>
    </submittedName>
</protein>
<dbReference type="GO" id="GO:0000127">
    <property type="term" value="C:transcription factor TFIIIC complex"/>
    <property type="evidence" value="ECO:0007669"/>
    <property type="project" value="TreeGrafter"/>
</dbReference>
<organism evidence="2 3">
    <name type="scientific">Trema orientale</name>
    <name type="common">Charcoal tree</name>
    <name type="synonym">Celtis orientalis</name>
    <dbReference type="NCBI Taxonomy" id="63057"/>
    <lineage>
        <taxon>Eukaryota</taxon>
        <taxon>Viridiplantae</taxon>
        <taxon>Streptophyta</taxon>
        <taxon>Embryophyta</taxon>
        <taxon>Tracheophyta</taxon>
        <taxon>Spermatophyta</taxon>
        <taxon>Magnoliopsida</taxon>
        <taxon>eudicotyledons</taxon>
        <taxon>Gunneridae</taxon>
        <taxon>Pentapetalae</taxon>
        <taxon>rosids</taxon>
        <taxon>fabids</taxon>
        <taxon>Rosales</taxon>
        <taxon>Cannabaceae</taxon>
        <taxon>Trema</taxon>
    </lineage>
</organism>
<accession>A0A2P5BW28</accession>
<dbReference type="InterPro" id="IPR042771">
    <property type="entry name" value="GTF3C6-like"/>
</dbReference>
<dbReference type="PANTHER" id="PTHR21860">
    <property type="entry name" value="TRANSCRIPTION INITIATION FACTOR IIIC TFIIIC , POLYPEPTIDE 6-RELATED"/>
    <property type="match status" value="1"/>
</dbReference>
<dbReference type="InterPro" id="IPR019481">
    <property type="entry name" value="TFIIIC_triple_barrel"/>
</dbReference>